<dbReference type="AlphaFoldDB" id="A0A4V2RP95"/>
<proteinExistence type="inferred from homology"/>
<organism evidence="4 5">
    <name type="scientific">Acetobacteroides hydrogenigenes</name>
    <dbReference type="NCBI Taxonomy" id="979970"/>
    <lineage>
        <taxon>Bacteria</taxon>
        <taxon>Pseudomonadati</taxon>
        <taxon>Bacteroidota</taxon>
        <taxon>Bacteroidia</taxon>
        <taxon>Bacteroidales</taxon>
        <taxon>Rikenellaceae</taxon>
        <taxon>Acetobacteroides</taxon>
    </lineage>
</organism>
<reference evidence="4 5" key="1">
    <citation type="submission" date="2019-03" db="EMBL/GenBank/DDBJ databases">
        <title>Genomic Encyclopedia of Archaeal and Bacterial Type Strains, Phase II (KMG-II): from individual species to whole genera.</title>
        <authorList>
            <person name="Goeker M."/>
        </authorList>
    </citation>
    <scope>NUCLEOTIDE SEQUENCE [LARGE SCALE GENOMIC DNA]</scope>
    <source>
        <strain evidence="4 5">RL-C</strain>
    </source>
</reference>
<comment type="similarity">
    <text evidence="1">Belongs to the CsgA/CsgB family.</text>
</comment>
<name>A0A4V2RP95_9BACT</name>
<dbReference type="GO" id="GO:0007155">
    <property type="term" value="P:cell adhesion"/>
    <property type="evidence" value="ECO:0007669"/>
    <property type="project" value="InterPro"/>
</dbReference>
<dbReference type="OrthoDB" id="827845at2"/>
<dbReference type="Pfam" id="PF07012">
    <property type="entry name" value="Curlin_rpt"/>
    <property type="match status" value="1"/>
</dbReference>
<gene>
    <name evidence="4" type="ORF">CLV25_108109</name>
</gene>
<dbReference type="Proteomes" id="UP000294830">
    <property type="component" value="Unassembled WGS sequence"/>
</dbReference>
<feature type="chain" id="PRO_5020888930" evidence="3">
    <location>
        <begin position="20"/>
        <end position="335"/>
    </location>
</feature>
<feature type="signal peptide" evidence="3">
    <location>
        <begin position="1"/>
        <end position="19"/>
    </location>
</feature>
<sequence>MKKYAILLVLVVIATAAMAQFQNATLGQYGNMNAAKIEQIGFFNGADVLQVGFYNGAKVEQKGAFEFAKVEQFGSLNYASLKQNGMFIYGTIGQYGFHNLAKVKQASFSYANVLQAGSFNIAAEVNNVKFSCWQPAYVNWCFNRCDLTLKGRPYYNSINLGEGTFFTLKQIGDGNRLFTDGTLHGVQTIAQHGYWNFIYLQQKNGVSDLRQKGIGNMIWLKMGINADYAKVSQYGYANRVALDQQDGKSWIYQRGAFNSVAYYGHGICDNCPTELAKFEGDDLKVVQIGVNNRLSLKSESFGSNVTVTQWGNSNYGTVIQANYGSNNNGPCNGCH</sequence>
<comment type="caution">
    <text evidence="4">The sequence shown here is derived from an EMBL/GenBank/DDBJ whole genome shotgun (WGS) entry which is preliminary data.</text>
</comment>
<evidence type="ECO:0000313" key="5">
    <source>
        <dbReference type="Proteomes" id="UP000294830"/>
    </source>
</evidence>
<dbReference type="RefSeq" id="WP_131839457.1">
    <property type="nucleotide sequence ID" value="NZ_SLWB01000008.1"/>
</dbReference>
<evidence type="ECO:0000256" key="3">
    <source>
        <dbReference type="SAM" id="SignalP"/>
    </source>
</evidence>
<evidence type="ECO:0000313" key="4">
    <source>
        <dbReference type="EMBL" id="TCN66770.1"/>
    </source>
</evidence>
<dbReference type="GO" id="GO:0009289">
    <property type="term" value="C:pilus"/>
    <property type="evidence" value="ECO:0007669"/>
    <property type="project" value="InterPro"/>
</dbReference>
<accession>A0A4V2RP95</accession>
<keyword evidence="2 3" id="KW-0732">Signal</keyword>
<evidence type="ECO:0000256" key="1">
    <source>
        <dbReference type="ARBA" id="ARBA00009766"/>
    </source>
</evidence>
<keyword evidence="5" id="KW-1185">Reference proteome</keyword>
<dbReference type="InterPro" id="IPR009742">
    <property type="entry name" value="Curlin_rpt"/>
</dbReference>
<dbReference type="EMBL" id="SLWB01000008">
    <property type="protein sequence ID" value="TCN66770.1"/>
    <property type="molecule type" value="Genomic_DNA"/>
</dbReference>
<evidence type="ECO:0000256" key="2">
    <source>
        <dbReference type="ARBA" id="ARBA00022729"/>
    </source>
</evidence>
<protein>
    <submittedName>
        <fullName evidence="4">Curlin associated repeat-containing protein</fullName>
    </submittedName>
</protein>